<keyword evidence="1" id="KW-0472">Membrane</keyword>
<evidence type="ECO:0000313" key="3">
    <source>
        <dbReference type="EMBL" id="KHN10514.1"/>
    </source>
</evidence>
<sequence>LWACAAPTKVLTFSWKLLQGRRPMRSALLRRVVVLDDVGCVFCEHDWEDVDHLFPGCNFAYNVWIAIYSWLGFVMIQHNQVKYHYVQHGLVCRGKRLSKVCHFIWHATCWCLWLHRNRIIFQEEQADVQLVV</sequence>
<dbReference type="Proteomes" id="UP000053555">
    <property type="component" value="Unassembled WGS sequence"/>
</dbReference>
<accession>A0A0B2PS60</accession>
<protein>
    <recommendedName>
        <fullName evidence="2">Reverse transcriptase zinc-binding domain-containing protein</fullName>
    </recommendedName>
</protein>
<proteinExistence type="predicted"/>
<evidence type="ECO:0000256" key="1">
    <source>
        <dbReference type="SAM" id="Phobius"/>
    </source>
</evidence>
<feature type="domain" description="Reverse transcriptase zinc-binding" evidence="2">
    <location>
        <begin position="1"/>
        <end position="64"/>
    </location>
</feature>
<dbReference type="InterPro" id="IPR026960">
    <property type="entry name" value="RVT-Znf"/>
</dbReference>
<gene>
    <name evidence="3" type="ORF">glysoja_040669</name>
</gene>
<feature type="non-terminal residue" evidence="3">
    <location>
        <position position="1"/>
    </location>
</feature>
<keyword evidence="1" id="KW-0812">Transmembrane</keyword>
<dbReference type="Pfam" id="PF13966">
    <property type="entry name" value="zf-RVT"/>
    <property type="match status" value="1"/>
</dbReference>
<evidence type="ECO:0000259" key="2">
    <source>
        <dbReference type="Pfam" id="PF13966"/>
    </source>
</evidence>
<feature type="transmembrane region" description="Helical" evidence="1">
    <location>
        <begin position="59"/>
        <end position="76"/>
    </location>
</feature>
<feature type="non-terminal residue" evidence="3">
    <location>
        <position position="132"/>
    </location>
</feature>
<dbReference type="EMBL" id="KN664312">
    <property type="protein sequence ID" value="KHN10514.1"/>
    <property type="molecule type" value="Genomic_DNA"/>
</dbReference>
<keyword evidence="1" id="KW-1133">Transmembrane helix</keyword>
<organism evidence="3">
    <name type="scientific">Glycine soja</name>
    <name type="common">Wild soybean</name>
    <dbReference type="NCBI Taxonomy" id="3848"/>
    <lineage>
        <taxon>Eukaryota</taxon>
        <taxon>Viridiplantae</taxon>
        <taxon>Streptophyta</taxon>
        <taxon>Embryophyta</taxon>
        <taxon>Tracheophyta</taxon>
        <taxon>Spermatophyta</taxon>
        <taxon>Magnoliopsida</taxon>
        <taxon>eudicotyledons</taxon>
        <taxon>Gunneridae</taxon>
        <taxon>Pentapetalae</taxon>
        <taxon>rosids</taxon>
        <taxon>fabids</taxon>
        <taxon>Fabales</taxon>
        <taxon>Fabaceae</taxon>
        <taxon>Papilionoideae</taxon>
        <taxon>50 kb inversion clade</taxon>
        <taxon>NPAAA clade</taxon>
        <taxon>indigoferoid/millettioid clade</taxon>
        <taxon>Phaseoleae</taxon>
        <taxon>Glycine</taxon>
        <taxon>Glycine subgen. Soja</taxon>
    </lineage>
</organism>
<dbReference type="AlphaFoldDB" id="A0A0B2PS60"/>
<name>A0A0B2PS60_GLYSO</name>
<reference evidence="3" key="1">
    <citation type="submission" date="2014-07" db="EMBL/GenBank/DDBJ databases">
        <title>Identification of a novel salt tolerance gene in wild soybean by whole-genome sequencing.</title>
        <authorList>
            <person name="Lam H.-M."/>
            <person name="Qi X."/>
            <person name="Li M.-W."/>
            <person name="Liu X."/>
            <person name="Xie M."/>
            <person name="Ni M."/>
            <person name="Xu X."/>
        </authorList>
    </citation>
    <scope>NUCLEOTIDE SEQUENCE [LARGE SCALE GENOMIC DNA]</scope>
    <source>
        <tissue evidence="3">Root</tissue>
    </source>
</reference>